<gene>
    <name evidence="7" type="ORF">ENV52_01325</name>
</gene>
<dbReference type="Pfam" id="PF01739">
    <property type="entry name" value="CheR"/>
    <property type="match status" value="1"/>
</dbReference>
<evidence type="ECO:0000256" key="3">
    <source>
        <dbReference type="ARBA" id="ARBA00022603"/>
    </source>
</evidence>
<dbReference type="Pfam" id="PF03705">
    <property type="entry name" value="CheR_N"/>
    <property type="match status" value="1"/>
</dbReference>
<dbReference type="InterPro" id="IPR000780">
    <property type="entry name" value="CheR_MeTrfase"/>
</dbReference>
<comment type="catalytic activity">
    <reaction evidence="1">
        <text>L-glutamyl-[protein] + S-adenosyl-L-methionine = [protein]-L-glutamate 5-O-methyl ester + S-adenosyl-L-homocysteine</text>
        <dbReference type="Rhea" id="RHEA:24452"/>
        <dbReference type="Rhea" id="RHEA-COMP:10208"/>
        <dbReference type="Rhea" id="RHEA-COMP:10311"/>
        <dbReference type="ChEBI" id="CHEBI:29973"/>
        <dbReference type="ChEBI" id="CHEBI:57856"/>
        <dbReference type="ChEBI" id="CHEBI:59789"/>
        <dbReference type="ChEBI" id="CHEBI:82795"/>
        <dbReference type="EC" id="2.1.1.80"/>
    </reaction>
</comment>
<dbReference type="PIRSF" id="PIRSF000410">
    <property type="entry name" value="CheR"/>
    <property type="match status" value="1"/>
</dbReference>
<dbReference type="GO" id="GO:0008983">
    <property type="term" value="F:protein-glutamate O-methyltransferase activity"/>
    <property type="evidence" value="ECO:0007669"/>
    <property type="project" value="UniProtKB-EC"/>
</dbReference>
<dbReference type="EC" id="2.1.1.80" evidence="2"/>
<evidence type="ECO:0000313" key="7">
    <source>
        <dbReference type="EMBL" id="HHS28327.1"/>
    </source>
</evidence>
<dbReference type="PANTHER" id="PTHR24422">
    <property type="entry name" value="CHEMOTAXIS PROTEIN METHYLTRANSFERASE"/>
    <property type="match status" value="1"/>
</dbReference>
<evidence type="ECO:0000256" key="5">
    <source>
        <dbReference type="ARBA" id="ARBA00022691"/>
    </source>
</evidence>
<keyword evidence="4 7" id="KW-0808">Transferase</keyword>
<dbReference type="CDD" id="cd02440">
    <property type="entry name" value="AdoMet_MTases"/>
    <property type="match status" value="1"/>
</dbReference>
<dbReference type="AlphaFoldDB" id="A0A7V6A140"/>
<dbReference type="Gene3D" id="1.10.155.10">
    <property type="entry name" value="Chemotaxis receptor methyltransferase CheR, N-terminal domain"/>
    <property type="match status" value="1"/>
</dbReference>
<name>A0A7V6A140_9BACT</name>
<dbReference type="Gene3D" id="3.40.50.150">
    <property type="entry name" value="Vaccinia Virus protein VP39"/>
    <property type="match status" value="1"/>
</dbReference>
<evidence type="ECO:0000256" key="4">
    <source>
        <dbReference type="ARBA" id="ARBA00022679"/>
    </source>
</evidence>
<dbReference type="SUPFAM" id="SSF47757">
    <property type="entry name" value="Chemotaxis receptor methyltransferase CheR, N-terminal domain"/>
    <property type="match status" value="1"/>
</dbReference>
<dbReference type="InterPro" id="IPR029063">
    <property type="entry name" value="SAM-dependent_MTases_sf"/>
</dbReference>
<dbReference type="InterPro" id="IPR022642">
    <property type="entry name" value="CheR_C"/>
</dbReference>
<keyword evidence="3 7" id="KW-0489">Methyltransferase</keyword>
<dbReference type="PANTHER" id="PTHR24422:SF19">
    <property type="entry name" value="CHEMOTAXIS PROTEIN METHYLTRANSFERASE"/>
    <property type="match status" value="1"/>
</dbReference>
<dbReference type="InterPro" id="IPR026024">
    <property type="entry name" value="Chemotaxis_MeTrfase_CheR"/>
</dbReference>
<dbReference type="InterPro" id="IPR022641">
    <property type="entry name" value="CheR_N"/>
</dbReference>
<dbReference type="InterPro" id="IPR036804">
    <property type="entry name" value="CheR_N_sf"/>
</dbReference>
<dbReference type="SMART" id="SM00138">
    <property type="entry name" value="MeTrc"/>
    <property type="match status" value="1"/>
</dbReference>
<dbReference type="EMBL" id="DTGR01000025">
    <property type="protein sequence ID" value="HHS28327.1"/>
    <property type="molecule type" value="Genomic_DNA"/>
</dbReference>
<dbReference type="InterPro" id="IPR050903">
    <property type="entry name" value="Bact_Chemotaxis_MeTrfase"/>
</dbReference>
<reference evidence="7" key="1">
    <citation type="journal article" date="2020" name="mSystems">
        <title>Genome- and Community-Level Interaction Insights into Carbon Utilization and Element Cycling Functions of Hydrothermarchaeota in Hydrothermal Sediment.</title>
        <authorList>
            <person name="Zhou Z."/>
            <person name="Liu Y."/>
            <person name="Xu W."/>
            <person name="Pan J."/>
            <person name="Luo Z.H."/>
            <person name="Li M."/>
        </authorList>
    </citation>
    <scope>NUCLEOTIDE SEQUENCE [LARGE SCALE GENOMIC DNA]</scope>
    <source>
        <strain evidence="7">SpSt-767</strain>
    </source>
</reference>
<dbReference type="GO" id="GO:0032259">
    <property type="term" value="P:methylation"/>
    <property type="evidence" value="ECO:0007669"/>
    <property type="project" value="UniProtKB-KW"/>
</dbReference>
<evidence type="ECO:0000259" key="6">
    <source>
        <dbReference type="PROSITE" id="PS50123"/>
    </source>
</evidence>
<evidence type="ECO:0000256" key="1">
    <source>
        <dbReference type="ARBA" id="ARBA00001541"/>
    </source>
</evidence>
<evidence type="ECO:0000256" key="2">
    <source>
        <dbReference type="ARBA" id="ARBA00012534"/>
    </source>
</evidence>
<feature type="domain" description="CheR-type methyltransferase" evidence="6">
    <location>
        <begin position="6"/>
        <end position="281"/>
    </location>
</feature>
<dbReference type="SUPFAM" id="SSF53335">
    <property type="entry name" value="S-adenosyl-L-methionine-dependent methyltransferases"/>
    <property type="match status" value="1"/>
</dbReference>
<dbReference type="PROSITE" id="PS50123">
    <property type="entry name" value="CHER"/>
    <property type="match status" value="1"/>
</dbReference>
<proteinExistence type="predicted"/>
<keyword evidence="5" id="KW-0949">S-adenosyl-L-methionine</keyword>
<protein>
    <recommendedName>
        <fullName evidence="2">protein-glutamate O-methyltransferase</fullName>
        <ecNumber evidence="2">2.1.1.80</ecNumber>
    </recommendedName>
</protein>
<accession>A0A7V6A140</accession>
<sequence length="281" mass="32649">MAASVAVESGPELSDSDFFRFCQLVHQHAGIHLTSQKKELVRARLMKILRRRGLATFRDYYDLLMQDSSGVELMGLLDALSTNQTAFWREPKHFEYLAAEILPTWIAERHGLLKKNLWSAGCSSGEEPYTLAILLLHAFPGEDLSQVKIHASDLSTQVLAQAERGIYPLGRVEPLPPEWRRRFFQRGVGERQGFVRVKPEVRRLVHFFRLNLMDSLPFRENMDIIFCRNVMIYFEKETQVKLVDKFYQCLKPGGYLFIGHSESLCNHQHQFNYVKPTIYRK</sequence>
<organism evidence="7">
    <name type="scientific">Desulfobacca acetoxidans</name>
    <dbReference type="NCBI Taxonomy" id="60893"/>
    <lineage>
        <taxon>Bacteria</taxon>
        <taxon>Pseudomonadati</taxon>
        <taxon>Thermodesulfobacteriota</taxon>
        <taxon>Desulfobaccia</taxon>
        <taxon>Desulfobaccales</taxon>
        <taxon>Desulfobaccaceae</taxon>
        <taxon>Desulfobacca</taxon>
    </lineage>
</organism>
<comment type="caution">
    <text evidence="7">The sequence shown here is derived from an EMBL/GenBank/DDBJ whole genome shotgun (WGS) entry which is preliminary data.</text>
</comment>
<dbReference type="PRINTS" id="PR00996">
    <property type="entry name" value="CHERMTFRASE"/>
</dbReference>